<dbReference type="Proteomes" id="UP001153069">
    <property type="component" value="Unassembled WGS sequence"/>
</dbReference>
<protein>
    <recommendedName>
        <fullName evidence="2">CRAL-TRIO domain-containing protein</fullName>
    </recommendedName>
</protein>
<dbReference type="AlphaFoldDB" id="A0A9N8DTR6"/>
<dbReference type="InterPro" id="IPR036865">
    <property type="entry name" value="CRAL-TRIO_dom_sf"/>
</dbReference>
<comment type="caution">
    <text evidence="3">The sequence shown here is derived from an EMBL/GenBank/DDBJ whole genome shotgun (WGS) entry which is preliminary data.</text>
</comment>
<name>A0A9N8DTR6_9STRA</name>
<feature type="compositionally biased region" description="Polar residues" evidence="1">
    <location>
        <begin position="1"/>
        <end position="10"/>
    </location>
</feature>
<evidence type="ECO:0000259" key="2">
    <source>
        <dbReference type="Pfam" id="PF00650"/>
    </source>
</evidence>
<dbReference type="InterPro" id="IPR001251">
    <property type="entry name" value="CRAL-TRIO_dom"/>
</dbReference>
<accession>A0A9N8DTR6</accession>
<feature type="domain" description="CRAL-TRIO" evidence="2">
    <location>
        <begin position="135"/>
        <end position="231"/>
    </location>
</feature>
<evidence type="ECO:0000313" key="4">
    <source>
        <dbReference type="Proteomes" id="UP001153069"/>
    </source>
</evidence>
<evidence type="ECO:0000256" key="1">
    <source>
        <dbReference type="SAM" id="MobiDB-lite"/>
    </source>
</evidence>
<dbReference type="EMBL" id="CAICTM010000350">
    <property type="protein sequence ID" value="CAB9508536.1"/>
    <property type="molecule type" value="Genomic_DNA"/>
</dbReference>
<feature type="region of interest" description="Disordered" evidence="1">
    <location>
        <begin position="1"/>
        <end position="20"/>
    </location>
</feature>
<sequence>MERVTGNRSGPTDIPFLRGHSDITGDPAKVLMQITEEELWRALMIKTLVLLDQRIDSEISDFEYVQFALASLGEEESLGQVVDKICMIKCFRKEYKIKGTPEEGAEFFDRFSLMCPGVFLAVDLIPPRLNCVGIFDFAAFRPKEQIQTDEQIRTFFGAHYYLMNSLYPNFHAIREGCEVVCECEGAGFECFDSSFTETAIDTLFKAYPMSLKKAMMLNSPTVVSFFWALWKRRFPWQASKWQLGAKLYPEELRINEFFYGAPSEEARRRLMIENVQRSLQIRKKNEDDFKFWKITQHWG</sequence>
<evidence type="ECO:0000313" key="3">
    <source>
        <dbReference type="EMBL" id="CAB9508536.1"/>
    </source>
</evidence>
<dbReference type="OrthoDB" id="6406821at2759"/>
<dbReference type="SUPFAM" id="SSF52087">
    <property type="entry name" value="CRAL/TRIO domain"/>
    <property type="match status" value="1"/>
</dbReference>
<dbReference type="Pfam" id="PF00650">
    <property type="entry name" value="CRAL_TRIO"/>
    <property type="match status" value="1"/>
</dbReference>
<reference evidence="3" key="1">
    <citation type="submission" date="2020-06" db="EMBL/GenBank/DDBJ databases">
        <authorList>
            <consortium name="Plant Systems Biology data submission"/>
        </authorList>
    </citation>
    <scope>NUCLEOTIDE SEQUENCE</scope>
    <source>
        <strain evidence="3">D6</strain>
    </source>
</reference>
<proteinExistence type="predicted"/>
<keyword evidence="4" id="KW-1185">Reference proteome</keyword>
<organism evidence="3 4">
    <name type="scientific">Seminavis robusta</name>
    <dbReference type="NCBI Taxonomy" id="568900"/>
    <lineage>
        <taxon>Eukaryota</taxon>
        <taxon>Sar</taxon>
        <taxon>Stramenopiles</taxon>
        <taxon>Ochrophyta</taxon>
        <taxon>Bacillariophyta</taxon>
        <taxon>Bacillariophyceae</taxon>
        <taxon>Bacillariophycidae</taxon>
        <taxon>Naviculales</taxon>
        <taxon>Naviculaceae</taxon>
        <taxon>Seminavis</taxon>
    </lineage>
</organism>
<dbReference type="Gene3D" id="3.40.525.10">
    <property type="entry name" value="CRAL-TRIO lipid binding domain"/>
    <property type="match status" value="1"/>
</dbReference>
<gene>
    <name evidence="3" type="ORF">SEMRO_351_G123910.1</name>
</gene>